<gene>
    <name evidence="2" type="ORF">HCN58_28870</name>
</gene>
<dbReference type="Pfam" id="PF04404">
    <property type="entry name" value="ERF"/>
    <property type="match status" value="1"/>
</dbReference>
<feature type="region of interest" description="Disordered" evidence="1">
    <location>
        <begin position="141"/>
        <end position="166"/>
    </location>
</feature>
<dbReference type="InterPro" id="IPR010373">
    <property type="entry name" value="DUF968"/>
</dbReference>
<dbReference type="Pfam" id="PF06147">
    <property type="entry name" value="DUF968"/>
    <property type="match status" value="1"/>
</dbReference>
<dbReference type="Proteomes" id="UP000544122">
    <property type="component" value="Unassembled WGS sequence"/>
</dbReference>
<evidence type="ECO:0000313" key="2">
    <source>
        <dbReference type="EMBL" id="NOJ43527.1"/>
    </source>
</evidence>
<name>A0A7Y4GY65_9BRAD</name>
<dbReference type="RefSeq" id="WP_171582725.1">
    <property type="nucleotide sequence ID" value="NZ_JAAVLX010000010.1"/>
</dbReference>
<dbReference type="InterPro" id="IPR007499">
    <property type="entry name" value="ERF_bacteria_virus"/>
</dbReference>
<accession>A0A7Y4GY65</accession>
<protein>
    <submittedName>
        <fullName evidence="2">DUF968 domain-containing protein</fullName>
    </submittedName>
</protein>
<dbReference type="EMBL" id="JAAVLX010000010">
    <property type="protein sequence ID" value="NOJ43527.1"/>
    <property type="molecule type" value="Genomic_DNA"/>
</dbReference>
<proteinExistence type="predicted"/>
<sequence>MHQSSERIGAIAAALAKAQAELTNPEKTLVATIRSPFPREEDRTFRYASLASGLDIVRKALSQQEIATIQTTRIEPSSGQVRLTTLLAHSSGEWISADWPVCAAKDTEAPHRMGAALTYARRYALFALVGIAGEDDLDAPDALPGLPQPRPNATHAADGKRNKPVLHRPATLGQDQSAQLRDQMLGEIGSLTTENELLAWAKDGLPRKNALLEADARLIEIAYQQKLGEAAHPSENVATSPAEPSVPGVPQNAAATLALPKEPTRKRSKAHLSFVRGQPCVICQQIPSDPHHLKFAQQRALGRKVSDEFTVPLCRTHHQDLHRHGNEKAWWANMQIAPMPIAKQLWDASQTGGQGGAAVMANAAHISMPKGLAT</sequence>
<reference evidence="2 3" key="1">
    <citation type="submission" date="2020-03" db="EMBL/GenBank/DDBJ databases">
        <title>Bradyrhizobium diversity isolated from nodules of Indigofera sp.</title>
        <authorList>
            <person name="Klepa M."/>
            <person name="Helene L."/>
            <person name="Hungria M."/>
        </authorList>
    </citation>
    <scope>NUCLEOTIDE SEQUENCE [LARGE SCALE GENOMIC DNA]</scope>
    <source>
        <strain evidence="2 3">WSM 1791</strain>
    </source>
</reference>
<evidence type="ECO:0000313" key="3">
    <source>
        <dbReference type="Proteomes" id="UP000544122"/>
    </source>
</evidence>
<evidence type="ECO:0000256" key="1">
    <source>
        <dbReference type="SAM" id="MobiDB-lite"/>
    </source>
</evidence>
<dbReference type="AlphaFoldDB" id="A0A7Y4GY65"/>
<comment type="caution">
    <text evidence="2">The sequence shown here is derived from an EMBL/GenBank/DDBJ whole genome shotgun (WGS) entry which is preliminary data.</text>
</comment>
<organism evidence="2 3">
    <name type="scientific">Bradyrhizobium australiense</name>
    <dbReference type="NCBI Taxonomy" id="2721161"/>
    <lineage>
        <taxon>Bacteria</taxon>
        <taxon>Pseudomonadati</taxon>
        <taxon>Pseudomonadota</taxon>
        <taxon>Alphaproteobacteria</taxon>
        <taxon>Hyphomicrobiales</taxon>
        <taxon>Nitrobacteraceae</taxon>
        <taxon>Bradyrhizobium</taxon>
    </lineage>
</organism>
<keyword evidence="3" id="KW-1185">Reference proteome</keyword>